<dbReference type="GO" id="GO:0051536">
    <property type="term" value="F:iron-sulfur cluster binding"/>
    <property type="evidence" value="ECO:0007669"/>
    <property type="project" value="InterPro"/>
</dbReference>
<dbReference type="GO" id="GO:0009060">
    <property type="term" value="P:aerobic respiration"/>
    <property type="evidence" value="ECO:0007669"/>
    <property type="project" value="TreeGrafter"/>
</dbReference>
<comment type="cofactor">
    <cofactor evidence="1">
        <name>[3Fe-4S] cluster</name>
        <dbReference type="ChEBI" id="CHEBI:21137"/>
    </cofactor>
</comment>
<comment type="similarity">
    <text evidence="2">Belongs to the succinate dehydrogenase/fumarate reductase iron-sulfur protein family.</text>
</comment>
<evidence type="ECO:0000313" key="6">
    <source>
        <dbReference type="Proteomes" id="UP000266328"/>
    </source>
</evidence>
<evidence type="ECO:0000256" key="3">
    <source>
        <dbReference type="ARBA" id="ARBA00034078"/>
    </source>
</evidence>
<gene>
    <name evidence="5" type="ORF">SMC7_02275</name>
</gene>
<evidence type="ECO:0000256" key="2">
    <source>
        <dbReference type="ARBA" id="ARBA00009433"/>
    </source>
</evidence>
<evidence type="ECO:0000256" key="1">
    <source>
        <dbReference type="ARBA" id="ARBA00001927"/>
    </source>
</evidence>
<protein>
    <recommendedName>
        <fullName evidence="4">Succinate dehydogenase/fumarate reductase N-terminal domain-containing protein</fullName>
    </recommendedName>
</protein>
<proteinExistence type="inferred from homology"/>
<comment type="cofactor">
    <cofactor evidence="3">
        <name>[2Fe-2S] cluster</name>
        <dbReference type="ChEBI" id="CHEBI:190135"/>
    </cofactor>
</comment>
<reference evidence="5 6" key="1">
    <citation type="submission" date="2018-09" db="EMBL/GenBank/DDBJ databases">
        <title>Discovery and Ecogenomic Context for Candidatus Cryosericales, a Global Caldiserica Order Active in Thawing Permafrost.</title>
        <authorList>
            <person name="Martinez M.A."/>
            <person name="Woodcroft B.J."/>
            <person name="Ignacio Espinoza J.C."/>
            <person name="Zayed A."/>
            <person name="Singleton C.M."/>
            <person name="Boyd J."/>
            <person name="Li Y.-F."/>
            <person name="Purvine S."/>
            <person name="Maughan H."/>
            <person name="Hodgkins S.B."/>
            <person name="Anderson D."/>
            <person name="Sederholm M."/>
            <person name="Temperton B."/>
            <person name="Saleska S.R."/>
            <person name="Tyson G.W."/>
            <person name="Rich V.I."/>
        </authorList>
    </citation>
    <scope>NUCLEOTIDE SEQUENCE [LARGE SCALE GENOMIC DNA]</scope>
    <source>
        <strain evidence="5 6">SMC7</strain>
    </source>
</reference>
<dbReference type="OrthoDB" id="9804391at2"/>
<dbReference type="PANTHER" id="PTHR11921">
    <property type="entry name" value="SUCCINATE DEHYDROGENASE IRON-SULFUR PROTEIN"/>
    <property type="match status" value="1"/>
</dbReference>
<dbReference type="GO" id="GO:0022904">
    <property type="term" value="P:respiratory electron transport chain"/>
    <property type="evidence" value="ECO:0007669"/>
    <property type="project" value="TreeGrafter"/>
</dbReference>
<dbReference type="InterPro" id="IPR036010">
    <property type="entry name" value="2Fe-2S_ferredoxin-like_sf"/>
</dbReference>
<dbReference type="RefSeq" id="WP_119088762.1">
    <property type="nucleotide sequence ID" value="NZ_QXIS01000012.1"/>
</dbReference>
<dbReference type="InterPro" id="IPR050573">
    <property type="entry name" value="SDH/FRD_Iron-Sulfur"/>
</dbReference>
<dbReference type="GO" id="GO:0009055">
    <property type="term" value="F:electron transfer activity"/>
    <property type="evidence" value="ECO:0007669"/>
    <property type="project" value="InterPro"/>
</dbReference>
<dbReference type="Gene3D" id="3.10.20.30">
    <property type="match status" value="1"/>
</dbReference>
<keyword evidence="6" id="KW-1185">Reference proteome</keyword>
<dbReference type="EMBL" id="QXIS01000012">
    <property type="protein sequence ID" value="RIE06454.1"/>
    <property type="molecule type" value="Genomic_DNA"/>
</dbReference>
<organism evidence="5 6">
    <name type="scientific">Candidatus Cryosericum terrychapinii</name>
    <dbReference type="NCBI Taxonomy" id="2290919"/>
    <lineage>
        <taxon>Bacteria</taxon>
        <taxon>Pseudomonadati</taxon>
        <taxon>Caldisericota/Cryosericota group</taxon>
        <taxon>Candidatus Cryosericota</taxon>
        <taxon>Candidatus Cryosericia</taxon>
        <taxon>Candidatus Cryosericales</taxon>
        <taxon>Candidatus Cryosericaceae</taxon>
        <taxon>Candidatus Cryosericum</taxon>
    </lineage>
</organism>
<feature type="domain" description="Succinate dehydogenase/fumarate reductase N-terminal" evidence="4">
    <location>
        <begin position="5"/>
        <end position="105"/>
    </location>
</feature>
<dbReference type="AlphaFoldDB" id="A0A398D5S0"/>
<comment type="caution">
    <text evidence="5">The sequence shown here is derived from an EMBL/GenBank/DDBJ whole genome shotgun (WGS) entry which is preliminary data.</text>
</comment>
<accession>A0A398D5S0</accession>
<evidence type="ECO:0000313" key="5">
    <source>
        <dbReference type="EMBL" id="RIE06454.1"/>
    </source>
</evidence>
<dbReference type="Proteomes" id="UP000266328">
    <property type="component" value="Unassembled WGS sequence"/>
</dbReference>
<evidence type="ECO:0000259" key="4">
    <source>
        <dbReference type="Pfam" id="PF13085"/>
    </source>
</evidence>
<dbReference type="PANTHER" id="PTHR11921:SF29">
    <property type="entry name" value="SUCCINATE DEHYDROGENASE [UBIQUINONE] IRON-SULFUR SUBUNIT, MITOCHONDRIAL"/>
    <property type="match status" value="1"/>
</dbReference>
<name>A0A398D5S0_9BACT</name>
<dbReference type="SUPFAM" id="SSF54292">
    <property type="entry name" value="2Fe-2S ferredoxin-like"/>
    <property type="match status" value="1"/>
</dbReference>
<sequence>MTYATLEVFRQDASLGIAPHFDIFKVPLDEKDKTTVLEALEYILMNLDSSLGFRRYCCGLQSCNSCLMEIDGKAAPACHTLVEGGRTTRVKPLEGKVARDLIVDK</sequence>
<dbReference type="Pfam" id="PF13085">
    <property type="entry name" value="Fer2_3"/>
    <property type="match status" value="1"/>
</dbReference>
<dbReference type="InterPro" id="IPR025192">
    <property type="entry name" value="Succ_DH/fum_Rdtase_N"/>
</dbReference>
<dbReference type="InterPro" id="IPR012675">
    <property type="entry name" value="Beta-grasp_dom_sf"/>
</dbReference>